<sequence>MIKTSCLLTFLLVSVSAFNALAQKHDQSYSTTPVADELGRAVPVNKYGKVKGSPFLFDDWMTGKVVTEDGKTYKKMLFKYNIETDMLTFVYNKTDEPLKFAEPVKSFTLNADRERTFADNFPKIDGYHATSFYEVVAPGKTMLLKHYKEVIKDVRDDNMAPIDGLYLKGASYYIFRDAKMFRTKLNKDAVLQALSDKAPQINTYLANTAIDFHKEEDVKKLFDYYNGLQ</sequence>
<comment type="caution">
    <text evidence="2">The sequence shown here is derived from an EMBL/GenBank/DDBJ whole genome shotgun (WGS) entry which is preliminary data.</text>
</comment>
<gene>
    <name evidence="2" type="ORF">RG47T_2976</name>
</gene>
<evidence type="ECO:0000313" key="3">
    <source>
        <dbReference type="Proteomes" id="UP000186720"/>
    </source>
</evidence>
<protein>
    <submittedName>
        <fullName evidence="2">Uncharacterized protein</fullName>
    </submittedName>
</protein>
<dbReference type="OrthoDB" id="680837at2"/>
<name>A0A1Q6A0G9_9SPHI</name>
<feature type="chain" id="PRO_5010235964" evidence="1">
    <location>
        <begin position="23"/>
        <end position="229"/>
    </location>
</feature>
<keyword evidence="3" id="KW-1185">Reference proteome</keyword>
<accession>A0A1Q6A0G9</accession>
<dbReference type="AlphaFoldDB" id="A0A1Q6A0G9"/>
<proteinExistence type="predicted"/>
<organism evidence="2 3">
    <name type="scientific">Mucilaginibacter polytrichastri</name>
    <dbReference type="NCBI Taxonomy" id="1302689"/>
    <lineage>
        <taxon>Bacteria</taxon>
        <taxon>Pseudomonadati</taxon>
        <taxon>Bacteroidota</taxon>
        <taxon>Sphingobacteriia</taxon>
        <taxon>Sphingobacteriales</taxon>
        <taxon>Sphingobacteriaceae</taxon>
        <taxon>Mucilaginibacter</taxon>
    </lineage>
</organism>
<dbReference type="EMBL" id="MPPL01000001">
    <property type="protein sequence ID" value="OKS87515.1"/>
    <property type="molecule type" value="Genomic_DNA"/>
</dbReference>
<feature type="signal peptide" evidence="1">
    <location>
        <begin position="1"/>
        <end position="22"/>
    </location>
</feature>
<dbReference type="STRING" id="1302689.RG47T_2976"/>
<keyword evidence="1" id="KW-0732">Signal</keyword>
<reference evidence="2 3" key="1">
    <citation type="submission" date="2016-11" db="EMBL/GenBank/DDBJ databases">
        <title>Whole Genome Sequencing of Mucilaginibacter polytrichastri RG4-7(T) isolated from the moss sample.</title>
        <authorList>
            <person name="Li Y."/>
        </authorList>
    </citation>
    <scope>NUCLEOTIDE SEQUENCE [LARGE SCALE GENOMIC DNA]</scope>
    <source>
        <strain evidence="2 3">RG4-7</strain>
    </source>
</reference>
<evidence type="ECO:0000313" key="2">
    <source>
        <dbReference type="EMBL" id="OKS87515.1"/>
    </source>
</evidence>
<dbReference type="Proteomes" id="UP000186720">
    <property type="component" value="Unassembled WGS sequence"/>
</dbReference>
<evidence type="ECO:0000256" key="1">
    <source>
        <dbReference type="SAM" id="SignalP"/>
    </source>
</evidence>
<dbReference type="RefSeq" id="WP_074490111.1">
    <property type="nucleotide sequence ID" value="NZ_FPAM01000006.1"/>
</dbReference>